<evidence type="ECO:0000256" key="4">
    <source>
        <dbReference type="ARBA" id="ARBA00022475"/>
    </source>
</evidence>
<dbReference type="PANTHER" id="PTHR42985:SF40">
    <property type="entry name" value="LD47995P-RELATED"/>
    <property type="match status" value="1"/>
</dbReference>
<keyword evidence="6 12" id="KW-1133">Transmembrane helix</keyword>
<evidence type="ECO:0000256" key="12">
    <source>
        <dbReference type="SAM" id="Phobius"/>
    </source>
</evidence>
<evidence type="ECO:0000256" key="2">
    <source>
        <dbReference type="ARBA" id="ARBA00006434"/>
    </source>
</evidence>
<proteinExistence type="inferred from homology"/>
<keyword evidence="5 12" id="KW-0812">Transmembrane</keyword>
<dbReference type="PROSITE" id="PS50283">
    <property type="entry name" value="NA_SOLUT_SYMP_3"/>
    <property type="match status" value="1"/>
</dbReference>
<keyword evidence="9 12" id="KW-0472">Membrane</keyword>
<evidence type="ECO:0000256" key="9">
    <source>
        <dbReference type="ARBA" id="ARBA00023136"/>
    </source>
</evidence>
<organism evidence="13 14">
    <name type="scientific">Meganyctiphanes norvegica</name>
    <name type="common">Northern krill</name>
    <name type="synonym">Thysanopoda norvegica</name>
    <dbReference type="NCBI Taxonomy" id="48144"/>
    <lineage>
        <taxon>Eukaryota</taxon>
        <taxon>Metazoa</taxon>
        <taxon>Ecdysozoa</taxon>
        <taxon>Arthropoda</taxon>
        <taxon>Crustacea</taxon>
        <taxon>Multicrustacea</taxon>
        <taxon>Malacostraca</taxon>
        <taxon>Eumalacostraca</taxon>
        <taxon>Eucarida</taxon>
        <taxon>Euphausiacea</taxon>
        <taxon>Euphausiidae</taxon>
        <taxon>Meganyctiphanes</taxon>
    </lineage>
</organism>
<dbReference type="GO" id="GO:0006814">
    <property type="term" value="P:sodium ion transport"/>
    <property type="evidence" value="ECO:0007669"/>
    <property type="project" value="UniProtKB-KW"/>
</dbReference>
<feature type="transmembrane region" description="Helical" evidence="12">
    <location>
        <begin position="341"/>
        <end position="366"/>
    </location>
</feature>
<keyword evidence="10" id="KW-0739">Sodium transport</keyword>
<dbReference type="AlphaFoldDB" id="A0AAV2RNM8"/>
<dbReference type="Gene3D" id="1.20.1730.10">
    <property type="entry name" value="Sodium/glucose cotransporter"/>
    <property type="match status" value="1"/>
</dbReference>
<dbReference type="Pfam" id="PF00474">
    <property type="entry name" value="SSF"/>
    <property type="match status" value="1"/>
</dbReference>
<dbReference type="InterPro" id="IPR038377">
    <property type="entry name" value="Na/Glc_symporter_sf"/>
</dbReference>
<dbReference type="GO" id="GO:0015293">
    <property type="term" value="F:symporter activity"/>
    <property type="evidence" value="ECO:0007669"/>
    <property type="project" value="TreeGrafter"/>
</dbReference>
<dbReference type="NCBIfam" id="TIGR00813">
    <property type="entry name" value="sss"/>
    <property type="match status" value="1"/>
</dbReference>
<feature type="transmembrane region" description="Helical" evidence="12">
    <location>
        <begin position="387"/>
        <end position="405"/>
    </location>
</feature>
<keyword evidence="8" id="KW-0406">Ion transport</keyword>
<keyword evidence="3" id="KW-0813">Transport</keyword>
<evidence type="ECO:0000313" key="13">
    <source>
        <dbReference type="EMBL" id="CAL4131798.1"/>
    </source>
</evidence>
<feature type="transmembrane region" description="Helical" evidence="12">
    <location>
        <begin position="86"/>
        <end position="110"/>
    </location>
</feature>
<evidence type="ECO:0000256" key="6">
    <source>
        <dbReference type="ARBA" id="ARBA00022989"/>
    </source>
</evidence>
<sequence length="572" mass="61897">FQMANGYAPPTFSVWDYAVFSVMLAGSVAIGVFHACRGAKDADDYLLGGRHMKVLPVAISLFASFMSAIGILGFSGETYGHGLEAMWQLAGAVFGITMVSLVLIPVLHPLRLTSITQYLGLRYRSNGLRRLAMLLLVVQGLLYMGLCLYAPTVALTSITPIDVNIYLIVLGIICTIYSTLGGIKAVVWVDVFQIVIMISGVGSVIGVSVWEVGGVRQAWEIAEQHNRTRNINLNVDIYERHNLLNLLLQGSVFWGSTFGVTQANFQRIASVPTKAKAMGVMGLTVIFLGTIGIFLFLSGVSVFAVYATCSPLSLGHIKSKDQILPYFVMDRMSYLPGIPGLFIAAIFSGALSSISSSLNGVVAMVWKDVLQPLPRFRRTSRETETKINKILSVVVGLMMIGLAYLCSLLEGLMQAATTVNGVTAGPILGLFLMAILMPWTNRIGAWTGLIISWVLMAWVAVGSFIHGDKPVLLPMSTEGCVGLNNSMVVSTNTSSAIMLDDVTKSWVERRIYGLSYCMLQVLGAALCIIIGVLTSLATGGENTPKVSHSLIHPIARYWLPPPNSPMTMRTRL</sequence>
<evidence type="ECO:0000256" key="1">
    <source>
        <dbReference type="ARBA" id="ARBA00004651"/>
    </source>
</evidence>
<keyword evidence="14" id="KW-1185">Reference proteome</keyword>
<dbReference type="PANTHER" id="PTHR42985">
    <property type="entry name" value="SODIUM-COUPLED MONOCARBOXYLATE TRANSPORTER"/>
    <property type="match status" value="1"/>
</dbReference>
<feature type="transmembrane region" description="Helical" evidence="12">
    <location>
        <begin position="54"/>
        <end position="74"/>
    </location>
</feature>
<evidence type="ECO:0008006" key="15">
    <source>
        <dbReference type="Google" id="ProtNLM"/>
    </source>
</evidence>
<feature type="transmembrane region" description="Helical" evidence="12">
    <location>
        <begin position="511"/>
        <end position="537"/>
    </location>
</feature>
<feature type="transmembrane region" description="Helical" evidence="12">
    <location>
        <begin position="411"/>
        <end position="436"/>
    </location>
</feature>
<evidence type="ECO:0000256" key="8">
    <source>
        <dbReference type="ARBA" id="ARBA00023065"/>
    </source>
</evidence>
<dbReference type="EMBL" id="CAXKWB010027374">
    <property type="protein sequence ID" value="CAL4131798.1"/>
    <property type="molecule type" value="Genomic_DNA"/>
</dbReference>
<evidence type="ECO:0000256" key="11">
    <source>
        <dbReference type="RuleBase" id="RU362091"/>
    </source>
</evidence>
<feature type="non-terminal residue" evidence="13">
    <location>
        <position position="1"/>
    </location>
</feature>
<reference evidence="13 14" key="1">
    <citation type="submission" date="2024-05" db="EMBL/GenBank/DDBJ databases">
        <authorList>
            <person name="Wallberg A."/>
        </authorList>
    </citation>
    <scope>NUCLEOTIDE SEQUENCE [LARGE SCALE GENOMIC DNA]</scope>
</reference>
<comment type="subcellular location">
    <subcellularLocation>
        <location evidence="1">Cell membrane</location>
        <topology evidence="1">Multi-pass membrane protein</topology>
    </subcellularLocation>
</comment>
<evidence type="ECO:0000256" key="10">
    <source>
        <dbReference type="ARBA" id="ARBA00023201"/>
    </source>
</evidence>
<dbReference type="InterPro" id="IPR051163">
    <property type="entry name" value="Sodium:Solute_Symporter_SSF"/>
</dbReference>
<feature type="transmembrane region" description="Helical" evidence="12">
    <location>
        <begin position="187"/>
        <end position="210"/>
    </location>
</feature>
<feature type="transmembrane region" description="Helical" evidence="12">
    <location>
        <begin position="12"/>
        <end position="33"/>
    </location>
</feature>
<feature type="transmembrane region" description="Helical" evidence="12">
    <location>
        <begin position="443"/>
        <end position="465"/>
    </location>
</feature>
<evidence type="ECO:0000256" key="7">
    <source>
        <dbReference type="ARBA" id="ARBA00023053"/>
    </source>
</evidence>
<evidence type="ECO:0000256" key="5">
    <source>
        <dbReference type="ARBA" id="ARBA00022692"/>
    </source>
</evidence>
<gene>
    <name evidence="13" type="ORF">MNOR_LOCUS26847</name>
</gene>
<keyword evidence="4" id="KW-1003">Cell membrane</keyword>
<dbReference type="GO" id="GO:0005886">
    <property type="term" value="C:plasma membrane"/>
    <property type="evidence" value="ECO:0007669"/>
    <property type="project" value="UniProtKB-SubCell"/>
</dbReference>
<comment type="similarity">
    <text evidence="2 11">Belongs to the sodium:solute symporter (SSF) (TC 2.A.21) family.</text>
</comment>
<feature type="transmembrane region" description="Helical" evidence="12">
    <location>
        <begin position="163"/>
        <end position="180"/>
    </location>
</feature>
<comment type="caution">
    <text evidence="13">The sequence shown here is derived from an EMBL/GenBank/DDBJ whole genome shotgun (WGS) entry which is preliminary data.</text>
</comment>
<dbReference type="Proteomes" id="UP001497623">
    <property type="component" value="Unassembled WGS sequence"/>
</dbReference>
<evidence type="ECO:0000256" key="3">
    <source>
        <dbReference type="ARBA" id="ARBA00022448"/>
    </source>
</evidence>
<keyword evidence="7" id="KW-0915">Sodium</keyword>
<name>A0AAV2RNM8_MEGNR</name>
<protein>
    <recommendedName>
        <fullName evidence="15">Sodium/solute symporter</fullName>
    </recommendedName>
</protein>
<evidence type="ECO:0000313" key="14">
    <source>
        <dbReference type="Proteomes" id="UP001497623"/>
    </source>
</evidence>
<feature type="transmembrane region" description="Helical" evidence="12">
    <location>
        <begin position="277"/>
        <end position="306"/>
    </location>
</feature>
<feature type="transmembrane region" description="Helical" evidence="12">
    <location>
        <begin position="131"/>
        <end position="151"/>
    </location>
</feature>
<dbReference type="InterPro" id="IPR001734">
    <property type="entry name" value="Na/solute_symporter"/>
</dbReference>
<accession>A0AAV2RNM8</accession>